<protein>
    <submittedName>
        <fullName evidence="4">Aminoglycoside N(6')-acetyltransferase type 1</fullName>
        <ecNumber evidence="4">2.3.1.82</ecNumber>
    </submittedName>
</protein>
<dbReference type="EMBL" id="FRFG01000005">
    <property type="protein sequence ID" value="SHO54642.1"/>
    <property type="molecule type" value="Genomic_DNA"/>
</dbReference>
<dbReference type="Gene3D" id="3.40.630.30">
    <property type="match status" value="1"/>
</dbReference>
<keyword evidence="1 4" id="KW-0808">Transferase</keyword>
<gene>
    <name evidence="4" type="ORF">VQ7734_00356</name>
</gene>
<evidence type="ECO:0000313" key="5">
    <source>
        <dbReference type="Proteomes" id="UP000184600"/>
    </source>
</evidence>
<dbReference type="InterPro" id="IPR050832">
    <property type="entry name" value="Bact_Acetyltransf"/>
</dbReference>
<feature type="domain" description="N-acetyltransferase" evidence="3">
    <location>
        <begin position="1"/>
        <end position="147"/>
    </location>
</feature>
<dbReference type="AlphaFoldDB" id="A0A1M7YPS9"/>
<organism evidence="4 5">
    <name type="scientific">Vibrio quintilis</name>
    <dbReference type="NCBI Taxonomy" id="1117707"/>
    <lineage>
        <taxon>Bacteria</taxon>
        <taxon>Pseudomonadati</taxon>
        <taxon>Pseudomonadota</taxon>
        <taxon>Gammaproteobacteria</taxon>
        <taxon>Vibrionales</taxon>
        <taxon>Vibrionaceae</taxon>
        <taxon>Vibrio</taxon>
    </lineage>
</organism>
<keyword evidence="2 4" id="KW-0012">Acyltransferase</keyword>
<dbReference type="InterPro" id="IPR016181">
    <property type="entry name" value="Acyl_CoA_acyltransferase"/>
</dbReference>
<dbReference type="RefSeq" id="WP_073579547.1">
    <property type="nucleotide sequence ID" value="NZ_AP024898.1"/>
</dbReference>
<dbReference type="OrthoDB" id="9792929at2"/>
<evidence type="ECO:0000313" key="4">
    <source>
        <dbReference type="EMBL" id="SHO54642.1"/>
    </source>
</evidence>
<dbReference type="PANTHER" id="PTHR43877:SF2">
    <property type="entry name" value="AMINOALKYLPHOSPHONATE N-ACETYLTRANSFERASE-RELATED"/>
    <property type="match status" value="1"/>
</dbReference>
<dbReference type="PROSITE" id="PS51186">
    <property type="entry name" value="GNAT"/>
    <property type="match status" value="1"/>
</dbReference>
<dbReference type="EC" id="2.3.1.82" evidence="4"/>
<proteinExistence type="predicted"/>
<evidence type="ECO:0000256" key="1">
    <source>
        <dbReference type="ARBA" id="ARBA00022679"/>
    </source>
</evidence>
<name>A0A1M7YPS9_9VIBR</name>
<dbReference type="STRING" id="1117707.VQ7734_00356"/>
<dbReference type="PANTHER" id="PTHR43877">
    <property type="entry name" value="AMINOALKYLPHOSPHONATE N-ACETYLTRANSFERASE-RELATED-RELATED"/>
    <property type="match status" value="1"/>
</dbReference>
<dbReference type="CDD" id="cd04301">
    <property type="entry name" value="NAT_SF"/>
    <property type="match status" value="1"/>
</dbReference>
<dbReference type="SUPFAM" id="SSF55729">
    <property type="entry name" value="Acyl-CoA N-acyltransferases (Nat)"/>
    <property type="match status" value="1"/>
</dbReference>
<dbReference type="GO" id="GO:0047663">
    <property type="term" value="F:aminoglycoside 6'-N-acetyltransferase activity"/>
    <property type="evidence" value="ECO:0007669"/>
    <property type="project" value="UniProtKB-EC"/>
</dbReference>
<evidence type="ECO:0000259" key="3">
    <source>
        <dbReference type="PROSITE" id="PS51186"/>
    </source>
</evidence>
<reference evidence="5" key="1">
    <citation type="submission" date="2016-12" db="EMBL/GenBank/DDBJ databases">
        <authorList>
            <person name="Rodrigo-Torres L."/>
            <person name="Arahal R.D."/>
            <person name="Lucena T."/>
        </authorList>
    </citation>
    <scope>NUCLEOTIDE SEQUENCE [LARGE SCALE GENOMIC DNA]</scope>
</reference>
<accession>A0A1M7YPS9</accession>
<dbReference type="Pfam" id="PF00583">
    <property type="entry name" value="Acetyltransf_1"/>
    <property type="match status" value="1"/>
</dbReference>
<evidence type="ECO:0000256" key="2">
    <source>
        <dbReference type="ARBA" id="ARBA00023315"/>
    </source>
</evidence>
<sequence>MDIVKASLNELDIVTPLFDAYRVFYHQESHPERAREFLAQRIQNQESAIFVAVDRDGKGAGFTQLYPCFSSVSAARIWILNDLFVAPDYRGQGIARQLMQTAKAMAVADQVKGIALETTTDNVNAQALYESLGYVKESGMYHYFLTV</sequence>
<dbReference type="InterPro" id="IPR000182">
    <property type="entry name" value="GNAT_dom"/>
</dbReference>
<keyword evidence="5" id="KW-1185">Reference proteome</keyword>
<dbReference type="Proteomes" id="UP000184600">
    <property type="component" value="Unassembled WGS sequence"/>
</dbReference>